<keyword evidence="3" id="KW-0805">Transcription regulation</keyword>
<evidence type="ECO:0000256" key="5">
    <source>
        <dbReference type="ARBA" id="ARBA00023163"/>
    </source>
</evidence>
<evidence type="ECO:0000256" key="3">
    <source>
        <dbReference type="ARBA" id="ARBA00023015"/>
    </source>
</evidence>
<dbReference type="GO" id="GO:0060261">
    <property type="term" value="P:positive regulation of transcription initiation by RNA polymerase II"/>
    <property type="evidence" value="ECO:0007669"/>
    <property type="project" value="InterPro"/>
</dbReference>
<keyword evidence="6" id="KW-0539">Nucleus</keyword>
<evidence type="ECO:0000313" key="9">
    <source>
        <dbReference type="EMBL" id="KAF5393287.1"/>
    </source>
</evidence>
<feature type="compositionally biased region" description="Low complexity" evidence="7">
    <location>
        <begin position="54"/>
        <end position="64"/>
    </location>
</feature>
<evidence type="ECO:0000313" key="10">
    <source>
        <dbReference type="Proteomes" id="UP000518752"/>
    </source>
</evidence>
<dbReference type="AlphaFoldDB" id="A0A8H5I1F9"/>
<dbReference type="PANTHER" id="PTHR13215">
    <property type="entry name" value="RNA POLYMERASE II TRANSCRIPTIONAL COACTIVATOR"/>
    <property type="match status" value="1"/>
</dbReference>
<evidence type="ECO:0000256" key="2">
    <source>
        <dbReference type="ARBA" id="ARBA00009001"/>
    </source>
</evidence>
<dbReference type="InterPro" id="IPR009044">
    <property type="entry name" value="ssDNA-bd_transcriptional_reg"/>
</dbReference>
<accession>A0A8H5I1F9</accession>
<evidence type="ECO:0000256" key="4">
    <source>
        <dbReference type="ARBA" id="ARBA00023125"/>
    </source>
</evidence>
<dbReference type="GO" id="GO:0003677">
    <property type="term" value="F:DNA binding"/>
    <property type="evidence" value="ECO:0007669"/>
    <property type="project" value="UniProtKB-KW"/>
</dbReference>
<evidence type="ECO:0000256" key="1">
    <source>
        <dbReference type="ARBA" id="ARBA00004123"/>
    </source>
</evidence>
<feature type="domain" description="Transcriptional coactivator p15 (PC4) C-terminal" evidence="8">
    <location>
        <begin position="74"/>
        <end position="125"/>
    </location>
</feature>
<comment type="subcellular location">
    <subcellularLocation>
        <location evidence="1">Nucleus</location>
    </subcellularLocation>
</comment>
<dbReference type="Pfam" id="PF02229">
    <property type="entry name" value="PC4"/>
    <property type="match status" value="1"/>
</dbReference>
<proteinExistence type="inferred from homology"/>
<dbReference type="OrthoDB" id="2505440at2759"/>
<comment type="caution">
    <text evidence="9">The sequence shown here is derived from an EMBL/GenBank/DDBJ whole genome shotgun (WGS) entry which is preliminary data.</text>
</comment>
<dbReference type="Gene3D" id="2.30.31.10">
    <property type="entry name" value="Transcriptional Coactivator Pc4, Chain A"/>
    <property type="match status" value="1"/>
</dbReference>
<dbReference type="SUPFAM" id="SSF54447">
    <property type="entry name" value="ssDNA-binding transcriptional regulator domain"/>
    <property type="match status" value="1"/>
</dbReference>
<dbReference type="Proteomes" id="UP000518752">
    <property type="component" value="Unassembled WGS sequence"/>
</dbReference>
<evidence type="ECO:0000256" key="6">
    <source>
        <dbReference type="ARBA" id="ARBA00023242"/>
    </source>
</evidence>
<feature type="region of interest" description="Disordered" evidence="7">
    <location>
        <begin position="1"/>
        <end position="72"/>
    </location>
</feature>
<keyword evidence="4" id="KW-0238">DNA-binding</keyword>
<evidence type="ECO:0000259" key="8">
    <source>
        <dbReference type="Pfam" id="PF02229"/>
    </source>
</evidence>
<organism evidence="9 10">
    <name type="scientific">Collybiopsis confluens</name>
    <dbReference type="NCBI Taxonomy" id="2823264"/>
    <lineage>
        <taxon>Eukaryota</taxon>
        <taxon>Fungi</taxon>
        <taxon>Dikarya</taxon>
        <taxon>Basidiomycota</taxon>
        <taxon>Agaricomycotina</taxon>
        <taxon>Agaricomycetes</taxon>
        <taxon>Agaricomycetidae</taxon>
        <taxon>Agaricales</taxon>
        <taxon>Marasmiineae</taxon>
        <taxon>Omphalotaceae</taxon>
        <taxon>Collybiopsis</taxon>
    </lineage>
</organism>
<reference evidence="9 10" key="1">
    <citation type="journal article" date="2020" name="ISME J.">
        <title>Uncovering the hidden diversity of litter-decomposition mechanisms in mushroom-forming fungi.</title>
        <authorList>
            <person name="Floudas D."/>
            <person name="Bentzer J."/>
            <person name="Ahren D."/>
            <person name="Johansson T."/>
            <person name="Persson P."/>
            <person name="Tunlid A."/>
        </authorList>
    </citation>
    <scope>NUCLEOTIDE SEQUENCE [LARGE SCALE GENOMIC DNA]</scope>
    <source>
        <strain evidence="9 10">CBS 406.79</strain>
    </source>
</reference>
<name>A0A8H5I1F9_9AGAR</name>
<sequence>MGKRKPEKDEESDSDSSSAPPKITVKKPKISMKEDYDSSSLASSSEPEKKTKSKSSSTKGSSMKKNSEGDYFIDLGKNKRATIRTFKGSTGVDIREYYGSSEGDMKPGKKGIYLTTDQWEALKSAQLDIDGAVAGEQKKK</sequence>
<dbReference type="InterPro" id="IPR045125">
    <property type="entry name" value="Sub1/Tcp4-like"/>
</dbReference>
<dbReference type="GO" id="GO:0003713">
    <property type="term" value="F:transcription coactivator activity"/>
    <property type="evidence" value="ECO:0007669"/>
    <property type="project" value="InterPro"/>
</dbReference>
<protein>
    <recommendedName>
        <fullName evidence="8">Transcriptional coactivator p15 (PC4) C-terminal domain-containing protein</fullName>
    </recommendedName>
</protein>
<evidence type="ECO:0000256" key="7">
    <source>
        <dbReference type="SAM" id="MobiDB-lite"/>
    </source>
</evidence>
<dbReference type="EMBL" id="JAACJN010000002">
    <property type="protein sequence ID" value="KAF5393287.1"/>
    <property type="molecule type" value="Genomic_DNA"/>
</dbReference>
<gene>
    <name evidence="9" type="ORF">D9757_000602</name>
</gene>
<keyword evidence="5" id="KW-0804">Transcription</keyword>
<dbReference type="GO" id="GO:0005634">
    <property type="term" value="C:nucleus"/>
    <property type="evidence" value="ECO:0007669"/>
    <property type="project" value="UniProtKB-SubCell"/>
</dbReference>
<keyword evidence="10" id="KW-1185">Reference proteome</keyword>
<dbReference type="InterPro" id="IPR003173">
    <property type="entry name" value="PC4_C"/>
</dbReference>
<comment type="similarity">
    <text evidence="2">Belongs to the transcriptional coactivator PC4 family.</text>
</comment>